<evidence type="ECO:0000313" key="5">
    <source>
        <dbReference type="Proteomes" id="UP001351900"/>
    </source>
</evidence>
<accession>A0ABU7V7I3</accession>
<dbReference type="SUPFAM" id="SSF102405">
    <property type="entry name" value="MCP/YpsA-like"/>
    <property type="match status" value="1"/>
</dbReference>
<dbReference type="InterPro" id="IPR041614">
    <property type="entry name" value="DprA_WH"/>
</dbReference>
<keyword evidence="5" id="KW-1185">Reference proteome</keyword>
<reference evidence="4 5" key="1">
    <citation type="submission" date="2024-01" db="EMBL/GenBank/DDBJ databases">
        <title>the genome sequence of strain Microbacterium schleiferi NBRC 15075.</title>
        <authorList>
            <person name="Ding Y."/>
            <person name="Zhang G."/>
        </authorList>
    </citation>
    <scope>NUCLEOTIDE SEQUENCE [LARGE SCALE GENOMIC DNA]</scope>
    <source>
        <strain evidence="4 5">NBRC 15075</strain>
    </source>
</reference>
<protein>
    <submittedName>
        <fullName evidence="4">DNA-processing protein DprA</fullName>
    </submittedName>
</protein>
<organism evidence="4 5">
    <name type="scientific">Microbacterium schleiferi</name>
    <dbReference type="NCBI Taxonomy" id="69362"/>
    <lineage>
        <taxon>Bacteria</taxon>
        <taxon>Bacillati</taxon>
        <taxon>Actinomycetota</taxon>
        <taxon>Actinomycetes</taxon>
        <taxon>Micrococcales</taxon>
        <taxon>Microbacteriaceae</taxon>
        <taxon>Microbacterium</taxon>
    </lineage>
</organism>
<gene>
    <name evidence="4" type="primary">dprA</name>
    <name evidence="4" type="ORF">V2V91_08680</name>
</gene>
<dbReference type="Gene3D" id="3.40.50.450">
    <property type="match status" value="1"/>
</dbReference>
<dbReference type="Gene3D" id="1.10.10.10">
    <property type="entry name" value="Winged helix-like DNA-binding domain superfamily/Winged helix DNA-binding domain"/>
    <property type="match status" value="1"/>
</dbReference>
<proteinExistence type="inferred from homology"/>
<dbReference type="InterPro" id="IPR003488">
    <property type="entry name" value="DprA"/>
</dbReference>
<evidence type="ECO:0000256" key="1">
    <source>
        <dbReference type="ARBA" id="ARBA00006525"/>
    </source>
</evidence>
<dbReference type="Proteomes" id="UP001351900">
    <property type="component" value="Unassembled WGS sequence"/>
</dbReference>
<feature type="domain" description="DprA winged helix" evidence="3">
    <location>
        <begin position="334"/>
        <end position="385"/>
    </location>
</feature>
<dbReference type="Pfam" id="PF02481">
    <property type="entry name" value="DNA_processg_A"/>
    <property type="match status" value="1"/>
</dbReference>
<sequence length="389" mass="40071">MIDPQRARDELGPLVTGALSDDDILDRYARVVWNSLTEPGDAAAGILTGSLGAFEALGRVRRGDISDSILEPGEARAAMQRWEPRMRPGTVSGVLRTARVARLRLVTPADEAWPDAVDDLGVHAPLALWVRGDPRSIAAACAGVAIVGARAATSYGEHVAGELAAELTAVGIPIVSGAAFGIDAAAHRATLAGGGRTVALMAGGLERAYPQAHTDLVERIAATGAVVGEVAPGSAPTKWRFLQRNRLIAALSAATVVVEAGWRSGSLNTAHHASALGRPVGAVPGPVTSAASAGCHRLLRELQATCVTTAAEVRELIGWGELIGAGDGESAMRTTDATRVRDALSARVARTSQEIARRSGLGIADVQSHLGILHLSGAVTADAGGWRLA</sequence>
<dbReference type="RefSeq" id="WP_331791538.1">
    <property type="nucleotide sequence ID" value="NZ_BAAAUO010000012.1"/>
</dbReference>
<name>A0ABU7V7I3_9MICO</name>
<dbReference type="InterPro" id="IPR057666">
    <property type="entry name" value="DrpA_SLOG"/>
</dbReference>
<comment type="caution">
    <text evidence="4">The sequence shown here is derived from an EMBL/GenBank/DDBJ whole genome shotgun (WGS) entry which is preliminary data.</text>
</comment>
<dbReference type="PANTHER" id="PTHR43022:SF1">
    <property type="entry name" value="PROTEIN SMF"/>
    <property type="match status" value="1"/>
</dbReference>
<dbReference type="InterPro" id="IPR036388">
    <property type="entry name" value="WH-like_DNA-bd_sf"/>
</dbReference>
<dbReference type="EMBL" id="JAZHOV010000004">
    <property type="protein sequence ID" value="MEF2255208.1"/>
    <property type="molecule type" value="Genomic_DNA"/>
</dbReference>
<dbReference type="NCBIfam" id="TIGR00732">
    <property type="entry name" value="dprA"/>
    <property type="match status" value="1"/>
</dbReference>
<evidence type="ECO:0000313" key="4">
    <source>
        <dbReference type="EMBL" id="MEF2255208.1"/>
    </source>
</evidence>
<dbReference type="Pfam" id="PF17782">
    <property type="entry name" value="WHD_DprA"/>
    <property type="match status" value="1"/>
</dbReference>
<feature type="domain" description="Smf/DprA SLOG" evidence="2">
    <location>
        <begin position="105"/>
        <end position="315"/>
    </location>
</feature>
<evidence type="ECO:0000259" key="2">
    <source>
        <dbReference type="Pfam" id="PF02481"/>
    </source>
</evidence>
<dbReference type="PANTHER" id="PTHR43022">
    <property type="entry name" value="PROTEIN SMF"/>
    <property type="match status" value="1"/>
</dbReference>
<comment type="similarity">
    <text evidence="1">Belongs to the DprA/Smf family.</text>
</comment>
<evidence type="ECO:0000259" key="3">
    <source>
        <dbReference type="Pfam" id="PF17782"/>
    </source>
</evidence>